<evidence type="ECO:0008006" key="4">
    <source>
        <dbReference type="Google" id="ProtNLM"/>
    </source>
</evidence>
<sequence length="511" mass="56733">MASKRQLRHIGIPSNGQRHVGLSKCALVSNCPPYPVDMPCQLNGGQSETFYISKSDTSSKSNENQTEQQPMNSHCPLQREEVLGYMDQAKTGSLTPRDIGIWVNSWRVNHSYTLSPSSAIISAHNIKGQPTSVPNTPWSQCGTPPMTMPIEQPPQTSPCENWQATSTLNSTTGSGDDKKYPPLEWQMESSADILSLTTSTVREVGRTCVNSEHLVSGYLMSPATAECPERTEAEFYPYYAQNTSYPSIPYVGPQPHPWTNIPYPTIASILTQYPSSPWDANIDSYSNDYGFYCGLSSPFSSAISSTATLDLPLTTKNPKTLVTSENDMYLDGADLESTSEGYSRASSNADTDADGQYTSTGGEDEQAKSRACRSYSQRNDERDAFLIECKLAGMSYKEIKAKGKFTVAESTLRGRFRSLTKRKELRVRKPGWQDSDLKLLCEAVKRFAEPQSVSVIGDELLPPKISWKQVGEYIWKRGGSYHFGNATCKKKWAELQRNHAYVQKASLNQPF</sequence>
<dbReference type="EMBL" id="LHPN01000001">
    <property type="protein sequence ID" value="OAL74482.1"/>
    <property type="molecule type" value="Genomic_DNA"/>
</dbReference>
<evidence type="ECO:0000313" key="3">
    <source>
        <dbReference type="Proteomes" id="UP000243519"/>
    </source>
</evidence>
<gene>
    <name evidence="2" type="ORF">A7D00_0074</name>
</gene>
<dbReference type="OrthoDB" id="3439209at2759"/>
<evidence type="ECO:0000256" key="1">
    <source>
        <dbReference type="SAM" id="MobiDB-lite"/>
    </source>
</evidence>
<feature type="compositionally biased region" description="Polar residues" evidence="1">
    <location>
        <begin position="52"/>
        <end position="72"/>
    </location>
</feature>
<name>A0A178FPP8_TRIVO</name>
<feature type="compositionally biased region" description="Polar residues" evidence="1">
    <location>
        <begin position="338"/>
        <end position="361"/>
    </location>
</feature>
<reference evidence="2 3" key="1">
    <citation type="submission" date="2016-05" db="EMBL/GenBank/DDBJ databases">
        <title>Genome sequencing of Trichophyton violaceum CMCC(F)T3l isolated from hair.</title>
        <authorList>
            <person name="Zhan P."/>
            <person name="Tao Y."/>
            <person name="Liu W."/>
        </authorList>
    </citation>
    <scope>NUCLEOTIDE SEQUENCE [LARGE SCALE GENOMIC DNA]</scope>
    <source>
        <strain evidence="3">CMCC(F)T3l</strain>
    </source>
</reference>
<organism evidence="2 3">
    <name type="scientific">Trichophyton violaceum</name>
    <dbReference type="NCBI Taxonomy" id="34388"/>
    <lineage>
        <taxon>Eukaryota</taxon>
        <taxon>Fungi</taxon>
        <taxon>Dikarya</taxon>
        <taxon>Ascomycota</taxon>
        <taxon>Pezizomycotina</taxon>
        <taxon>Eurotiomycetes</taxon>
        <taxon>Eurotiomycetidae</taxon>
        <taxon>Onygenales</taxon>
        <taxon>Arthrodermataceae</taxon>
        <taxon>Trichophyton</taxon>
    </lineage>
</organism>
<feature type="region of interest" description="Disordered" evidence="1">
    <location>
        <begin position="52"/>
        <end position="73"/>
    </location>
</feature>
<dbReference type="AlphaFoldDB" id="A0A178FPP8"/>
<protein>
    <recommendedName>
        <fullName evidence="4">Myb-like domain-containing protein</fullName>
    </recommendedName>
</protein>
<proteinExistence type="predicted"/>
<evidence type="ECO:0000313" key="2">
    <source>
        <dbReference type="EMBL" id="OAL74482.1"/>
    </source>
</evidence>
<dbReference type="Proteomes" id="UP000243519">
    <property type="component" value="Unassembled WGS sequence"/>
</dbReference>
<feature type="region of interest" description="Disordered" evidence="1">
    <location>
        <begin position="338"/>
        <end position="375"/>
    </location>
</feature>
<keyword evidence="3" id="KW-1185">Reference proteome</keyword>
<comment type="caution">
    <text evidence="2">The sequence shown here is derived from an EMBL/GenBank/DDBJ whole genome shotgun (WGS) entry which is preliminary data.</text>
</comment>
<accession>A0A178FPP8</accession>